<accession>A0A6N7PUM1</accession>
<dbReference type="AlphaFoldDB" id="A0A6N7PUM1"/>
<proteinExistence type="predicted"/>
<dbReference type="EMBL" id="WJIE01000009">
    <property type="protein sequence ID" value="MRG95748.1"/>
    <property type="molecule type" value="Genomic_DNA"/>
</dbReference>
<keyword evidence="3" id="KW-1185">Reference proteome</keyword>
<name>A0A6N7PUM1_9BACT</name>
<feature type="region of interest" description="Disordered" evidence="1">
    <location>
        <begin position="27"/>
        <end position="46"/>
    </location>
</feature>
<gene>
    <name evidence="2" type="ORF">GF068_28095</name>
</gene>
<comment type="caution">
    <text evidence="2">The sequence shown here is derived from an EMBL/GenBank/DDBJ whole genome shotgun (WGS) entry which is preliminary data.</text>
</comment>
<evidence type="ECO:0000313" key="3">
    <source>
        <dbReference type="Proteomes" id="UP000440224"/>
    </source>
</evidence>
<sequence>MMLAGACTLATGCSGPEHALDEDMFDVPFQTMGDPDPPPTGQNGDDSVPLWWPQTLTALYAIGSQALDAGGGTMISFLTKPPVYSHQYFRSAVKCALREDQAVRDPITGETYRGWWGLADGWLGAPLTLSEQRWVSACMIQKLNAFEEPVPILLEGAHAAIEPDSTLQGTYNLRESTAFGNLFLGPANSEAYVCWEDDLANACGDPAQAMSTRICDTSSTCNLTNLGVCGSGGGSLEGGLWDYFDSYGYTETIRVRLKTEDASCYILQ</sequence>
<evidence type="ECO:0000256" key="1">
    <source>
        <dbReference type="SAM" id="MobiDB-lite"/>
    </source>
</evidence>
<dbReference type="Proteomes" id="UP000440224">
    <property type="component" value="Unassembled WGS sequence"/>
</dbReference>
<organism evidence="2 3">
    <name type="scientific">Polyangium spumosum</name>
    <dbReference type="NCBI Taxonomy" id="889282"/>
    <lineage>
        <taxon>Bacteria</taxon>
        <taxon>Pseudomonadati</taxon>
        <taxon>Myxococcota</taxon>
        <taxon>Polyangia</taxon>
        <taxon>Polyangiales</taxon>
        <taxon>Polyangiaceae</taxon>
        <taxon>Polyangium</taxon>
    </lineage>
</organism>
<evidence type="ECO:0000313" key="2">
    <source>
        <dbReference type="EMBL" id="MRG95748.1"/>
    </source>
</evidence>
<protein>
    <submittedName>
        <fullName evidence="2">Uncharacterized protein</fullName>
    </submittedName>
</protein>
<reference evidence="2 3" key="1">
    <citation type="submission" date="2019-10" db="EMBL/GenBank/DDBJ databases">
        <title>A soil myxobacterium in the family Polyangiaceae.</title>
        <authorList>
            <person name="Li Y."/>
            <person name="Wang J."/>
        </authorList>
    </citation>
    <scope>NUCLEOTIDE SEQUENCE [LARGE SCALE GENOMIC DNA]</scope>
    <source>
        <strain evidence="2 3">DSM 14734</strain>
    </source>
</reference>